<evidence type="ECO:0000256" key="1">
    <source>
        <dbReference type="PROSITE-ProRule" id="PRU00169"/>
    </source>
</evidence>
<dbReference type="PANTHER" id="PTHR37299:SF1">
    <property type="entry name" value="STAGE 0 SPORULATION PROTEIN A HOMOLOG"/>
    <property type="match status" value="1"/>
</dbReference>
<protein>
    <submittedName>
        <fullName evidence="4">Response regulator</fullName>
    </submittedName>
</protein>
<dbReference type="EMBL" id="VUOC01000004">
    <property type="protein sequence ID" value="KAA2239569.1"/>
    <property type="molecule type" value="Genomic_DNA"/>
</dbReference>
<evidence type="ECO:0000313" key="4">
    <source>
        <dbReference type="EMBL" id="KAA2239569.1"/>
    </source>
</evidence>
<dbReference type="SMART" id="SM00850">
    <property type="entry name" value="LytTR"/>
    <property type="match status" value="1"/>
</dbReference>
<dbReference type="SMART" id="SM00448">
    <property type="entry name" value="REC"/>
    <property type="match status" value="1"/>
</dbReference>
<dbReference type="Pfam" id="PF00072">
    <property type="entry name" value="Response_reg"/>
    <property type="match status" value="1"/>
</dbReference>
<dbReference type="AlphaFoldDB" id="A0A5B2VN49"/>
<evidence type="ECO:0000259" key="3">
    <source>
        <dbReference type="PROSITE" id="PS50930"/>
    </source>
</evidence>
<dbReference type="InterPro" id="IPR007492">
    <property type="entry name" value="LytTR_DNA-bd_dom"/>
</dbReference>
<reference evidence="4 5" key="2">
    <citation type="submission" date="2019-09" db="EMBL/GenBank/DDBJ databases">
        <authorList>
            <person name="Jin C."/>
        </authorList>
    </citation>
    <scope>NUCLEOTIDE SEQUENCE [LARGE SCALE GENOMIC DNA]</scope>
    <source>
        <strain evidence="4 5">BN140078</strain>
    </source>
</reference>
<dbReference type="Pfam" id="PF04397">
    <property type="entry name" value="LytTR"/>
    <property type="match status" value="1"/>
</dbReference>
<dbReference type="Proteomes" id="UP000324611">
    <property type="component" value="Unassembled WGS sequence"/>
</dbReference>
<sequence length="260" mass="29930">MSSLLSPSIIKTLLVDDEEIAIHRLRKALLAYPEVQVIGEAMDGASAIEAINRLRPDLVFLDIQLPGFNGLEILHRLSYVPLIVFVTAYEEYAVRAFEQQSLDYLLKPVEEERLALTMRRVAERKAPAADILQQLQQLQALLQERRTEDRISTIPVKTGNKIQLVPVGEICFFAANDKYVQLHTYQETRLVEYPLNYLQTRLPAEFVRIHRSFIINKLQIKELHKYFKGTYVVIMNDAKETRIKTAYSYAEAVKTQLLTP</sequence>
<dbReference type="PANTHER" id="PTHR37299">
    <property type="entry name" value="TRANSCRIPTIONAL REGULATOR-RELATED"/>
    <property type="match status" value="1"/>
</dbReference>
<dbReference type="GO" id="GO:0000156">
    <property type="term" value="F:phosphorelay response regulator activity"/>
    <property type="evidence" value="ECO:0007669"/>
    <property type="project" value="InterPro"/>
</dbReference>
<dbReference type="InterPro" id="IPR046947">
    <property type="entry name" value="LytR-like"/>
</dbReference>
<dbReference type="GO" id="GO:0003677">
    <property type="term" value="F:DNA binding"/>
    <property type="evidence" value="ECO:0007669"/>
    <property type="project" value="InterPro"/>
</dbReference>
<keyword evidence="5" id="KW-1185">Reference proteome</keyword>
<reference evidence="4 5" key="1">
    <citation type="submission" date="2019-09" db="EMBL/GenBank/DDBJ databases">
        <title>Chitinophaga ginsengihumi sp. nov., isolated from soil of ginseng rhizosphere.</title>
        <authorList>
            <person name="Lee J."/>
        </authorList>
    </citation>
    <scope>NUCLEOTIDE SEQUENCE [LARGE SCALE GENOMIC DNA]</scope>
    <source>
        <strain evidence="4 5">BN140078</strain>
    </source>
</reference>
<evidence type="ECO:0000259" key="2">
    <source>
        <dbReference type="PROSITE" id="PS50110"/>
    </source>
</evidence>
<feature type="domain" description="Response regulatory" evidence="2">
    <location>
        <begin position="11"/>
        <end position="122"/>
    </location>
</feature>
<dbReference type="InterPro" id="IPR001789">
    <property type="entry name" value="Sig_transdc_resp-reg_receiver"/>
</dbReference>
<name>A0A5B2VN49_9BACT</name>
<evidence type="ECO:0000313" key="5">
    <source>
        <dbReference type="Proteomes" id="UP000324611"/>
    </source>
</evidence>
<dbReference type="PROSITE" id="PS50930">
    <property type="entry name" value="HTH_LYTTR"/>
    <property type="match status" value="1"/>
</dbReference>
<dbReference type="Gene3D" id="2.40.50.1020">
    <property type="entry name" value="LytTr DNA-binding domain"/>
    <property type="match status" value="1"/>
</dbReference>
<dbReference type="PROSITE" id="PS50110">
    <property type="entry name" value="RESPONSE_REGULATORY"/>
    <property type="match status" value="1"/>
</dbReference>
<feature type="domain" description="HTH LytTR-type" evidence="3">
    <location>
        <begin position="154"/>
        <end position="259"/>
    </location>
</feature>
<organism evidence="4 5">
    <name type="scientific">Chitinophaga agrisoli</name>
    <dbReference type="NCBI Taxonomy" id="2607653"/>
    <lineage>
        <taxon>Bacteria</taxon>
        <taxon>Pseudomonadati</taxon>
        <taxon>Bacteroidota</taxon>
        <taxon>Chitinophagia</taxon>
        <taxon>Chitinophagales</taxon>
        <taxon>Chitinophagaceae</taxon>
        <taxon>Chitinophaga</taxon>
    </lineage>
</organism>
<dbReference type="Gene3D" id="3.40.50.2300">
    <property type="match status" value="1"/>
</dbReference>
<gene>
    <name evidence="4" type="ORF">F0L74_25570</name>
</gene>
<dbReference type="InterPro" id="IPR011006">
    <property type="entry name" value="CheY-like_superfamily"/>
</dbReference>
<proteinExistence type="predicted"/>
<dbReference type="RefSeq" id="WP_149840748.1">
    <property type="nucleotide sequence ID" value="NZ_VUOC01000004.1"/>
</dbReference>
<comment type="caution">
    <text evidence="4">The sequence shown here is derived from an EMBL/GenBank/DDBJ whole genome shotgun (WGS) entry which is preliminary data.</text>
</comment>
<accession>A0A5B2VN49</accession>
<feature type="modified residue" description="4-aspartylphosphate" evidence="1">
    <location>
        <position position="62"/>
    </location>
</feature>
<dbReference type="SUPFAM" id="SSF52172">
    <property type="entry name" value="CheY-like"/>
    <property type="match status" value="1"/>
</dbReference>
<keyword evidence="1" id="KW-0597">Phosphoprotein</keyword>